<dbReference type="PANTHER" id="PTHR30346:SF0">
    <property type="entry name" value="HCA OPERON TRANSCRIPTIONAL ACTIVATOR HCAR"/>
    <property type="match status" value="1"/>
</dbReference>
<dbReference type="GO" id="GO:0003700">
    <property type="term" value="F:DNA-binding transcription factor activity"/>
    <property type="evidence" value="ECO:0007669"/>
    <property type="project" value="TreeGrafter"/>
</dbReference>
<organism evidence="7 8">
    <name type="scientific">Microbacterium foliorum</name>
    <dbReference type="NCBI Taxonomy" id="104336"/>
    <lineage>
        <taxon>Bacteria</taxon>
        <taxon>Bacillati</taxon>
        <taxon>Actinomycetota</taxon>
        <taxon>Actinomycetes</taxon>
        <taxon>Micrococcales</taxon>
        <taxon>Microbacteriaceae</taxon>
        <taxon>Microbacterium</taxon>
    </lineage>
</organism>
<evidence type="ECO:0000256" key="2">
    <source>
        <dbReference type="ARBA" id="ARBA00023015"/>
    </source>
</evidence>
<dbReference type="GO" id="GO:0032993">
    <property type="term" value="C:protein-DNA complex"/>
    <property type="evidence" value="ECO:0007669"/>
    <property type="project" value="TreeGrafter"/>
</dbReference>
<feature type="region of interest" description="Disordered" evidence="5">
    <location>
        <begin position="1"/>
        <end position="53"/>
    </location>
</feature>
<dbReference type="GO" id="GO:0003677">
    <property type="term" value="F:DNA binding"/>
    <property type="evidence" value="ECO:0007669"/>
    <property type="project" value="UniProtKB-KW"/>
</dbReference>
<dbReference type="SUPFAM" id="SSF53850">
    <property type="entry name" value="Periplasmic binding protein-like II"/>
    <property type="match status" value="1"/>
</dbReference>
<dbReference type="Proteomes" id="UP000033572">
    <property type="component" value="Unassembled WGS sequence"/>
</dbReference>
<evidence type="ECO:0000313" key="8">
    <source>
        <dbReference type="Proteomes" id="UP000033572"/>
    </source>
</evidence>
<dbReference type="AlphaFoldDB" id="A0A0F0KQL9"/>
<gene>
    <name evidence="7" type="ORF">RN50_01538</name>
</gene>
<evidence type="ECO:0000256" key="5">
    <source>
        <dbReference type="SAM" id="MobiDB-lite"/>
    </source>
</evidence>
<accession>A0A0F0KQL9</accession>
<comment type="caution">
    <text evidence="7">The sequence shown here is derived from an EMBL/GenBank/DDBJ whole genome shotgun (WGS) entry which is preliminary data.</text>
</comment>
<dbReference type="PANTHER" id="PTHR30346">
    <property type="entry name" value="TRANSCRIPTIONAL DUAL REGULATOR HCAR-RELATED"/>
    <property type="match status" value="1"/>
</dbReference>
<protein>
    <submittedName>
        <fullName evidence="7">DNA-binding transcriptional regulator HcaR</fullName>
    </submittedName>
</protein>
<keyword evidence="3 7" id="KW-0238">DNA-binding</keyword>
<evidence type="ECO:0000313" key="7">
    <source>
        <dbReference type="EMBL" id="KJL22420.1"/>
    </source>
</evidence>
<keyword evidence="8" id="KW-1185">Reference proteome</keyword>
<sequence length="246" mass="26290">MATQGRRPAGRAGKGSPVRRNRAAPAQRFPPPKPPKKTAKVVFDRPTDAPEEPRSFRLGVIPGATPGKWIDAWKQRMPNVPLELVPIDVADQRSALDDVDAALVRLPLTDDAIHVIALYDETPVVIASRESHLLAADELTIADLAGEIVITLSDDPLGPVEIPGALAPRFAAMPVADAVATAAAGTGILIVPLSLARLHRRKDADHRPLADGPLSTVALAWRREHTTADVDTFVGIVRGRTSNSSR</sequence>
<dbReference type="EMBL" id="JYIU01000039">
    <property type="protein sequence ID" value="KJL22420.1"/>
    <property type="molecule type" value="Genomic_DNA"/>
</dbReference>
<dbReference type="PATRIC" id="fig|104336.4.peg.1579"/>
<proteinExistence type="inferred from homology"/>
<comment type="similarity">
    <text evidence="1">Belongs to the LysR transcriptional regulatory family.</text>
</comment>
<name>A0A0F0KQL9_9MICO</name>
<feature type="compositionally biased region" description="Basic and acidic residues" evidence="5">
    <location>
        <begin position="42"/>
        <end position="53"/>
    </location>
</feature>
<evidence type="ECO:0000256" key="1">
    <source>
        <dbReference type="ARBA" id="ARBA00009437"/>
    </source>
</evidence>
<dbReference type="GeneID" id="94445443"/>
<dbReference type="RefSeq" id="WP_045253908.1">
    <property type="nucleotide sequence ID" value="NZ_CP031425.1"/>
</dbReference>
<evidence type="ECO:0000256" key="3">
    <source>
        <dbReference type="ARBA" id="ARBA00023125"/>
    </source>
</evidence>
<evidence type="ECO:0000259" key="6">
    <source>
        <dbReference type="Pfam" id="PF03466"/>
    </source>
</evidence>
<keyword evidence="2" id="KW-0805">Transcription regulation</keyword>
<feature type="domain" description="LysR substrate-binding" evidence="6">
    <location>
        <begin position="55"/>
        <end position="239"/>
    </location>
</feature>
<evidence type="ECO:0000256" key="4">
    <source>
        <dbReference type="ARBA" id="ARBA00023163"/>
    </source>
</evidence>
<dbReference type="Gene3D" id="3.40.190.10">
    <property type="entry name" value="Periplasmic binding protein-like II"/>
    <property type="match status" value="4"/>
</dbReference>
<keyword evidence="4" id="KW-0804">Transcription</keyword>
<dbReference type="InterPro" id="IPR005119">
    <property type="entry name" value="LysR_subst-bd"/>
</dbReference>
<dbReference type="Pfam" id="PF03466">
    <property type="entry name" value="LysR_substrate"/>
    <property type="match status" value="1"/>
</dbReference>
<reference evidence="7 8" key="1">
    <citation type="submission" date="2015-02" db="EMBL/GenBank/DDBJ databases">
        <title>Draft genome sequences of ten Microbacterium spp. with emphasis on heavy metal contaminated environments.</title>
        <authorList>
            <person name="Corretto E."/>
        </authorList>
    </citation>
    <scope>NUCLEOTIDE SEQUENCE [LARGE SCALE GENOMIC DNA]</scope>
    <source>
        <strain evidence="7 8">DSM 12966</strain>
    </source>
</reference>